<dbReference type="AlphaFoldDB" id="A0A328VAN1"/>
<evidence type="ECO:0000256" key="3">
    <source>
        <dbReference type="ARBA" id="ARBA00023163"/>
    </source>
</evidence>
<protein>
    <recommendedName>
        <fullName evidence="9">IclR family transcriptional regulator</fullName>
    </recommendedName>
</protein>
<dbReference type="InterPro" id="IPR050707">
    <property type="entry name" value="HTH_MetabolicPath_Reg"/>
</dbReference>
<evidence type="ECO:0008006" key="9">
    <source>
        <dbReference type="Google" id="ProtNLM"/>
    </source>
</evidence>
<evidence type="ECO:0000313" key="7">
    <source>
        <dbReference type="EMBL" id="RAQ94746.1"/>
    </source>
</evidence>
<dbReference type="SUPFAM" id="SSF46785">
    <property type="entry name" value="Winged helix' DNA-binding domain"/>
    <property type="match status" value="1"/>
</dbReference>
<evidence type="ECO:0000259" key="6">
    <source>
        <dbReference type="PROSITE" id="PS51078"/>
    </source>
</evidence>
<feature type="domain" description="IclR-ED" evidence="6">
    <location>
        <begin position="110"/>
        <end position="293"/>
    </location>
</feature>
<dbReference type="InterPro" id="IPR005471">
    <property type="entry name" value="Tscrpt_reg_IclR_N"/>
</dbReference>
<evidence type="ECO:0000313" key="8">
    <source>
        <dbReference type="Proteomes" id="UP000248706"/>
    </source>
</evidence>
<dbReference type="Proteomes" id="UP000248706">
    <property type="component" value="Unassembled WGS sequence"/>
</dbReference>
<dbReference type="SUPFAM" id="SSF55781">
    <property type="entry name" value="GAF domain-like"/>
    <property type="match status" value="1"/>
</dbReference>
<feature type="region of interest" description="Disordered" evidence="4">
    <location>
        <begin position="1"/>
        <end position="21"/>
    </location>
</feature>
<evidence type="ECO:0000256" key="2">
    <source>
        <dbReference type="ARBA" id="ARBA00023125"/>
    </source>
</evidence>
<gene>
    <name evidence="7" type="ORF">A4R35_04305</name>
</gene>
<evidence type="ECO:0000256" key="4">
    <source>
        <dbReference type="SAM" id="MobiDB-lite"/>
    </source>
</evidence>
<reference evidence="7 8" key="1">
    <citation type="submission" date="2016-08" db="EMBL/GenBank/DDBJ databases">
        <title>Analysis of Carbohydrate Active Enzymes in Thermogemmatispora T81 Reveals Carbohydrate Degradation Ability.</title>
        <authorList>
            <person name="Tomazini A."/>
            <person name="Lal S."/>
            <person name="Stott M."/>
            <person name="Henrissat B."/>
            <person name="Polikarpov I."/>
            <person name="Sparling R."/>
            <person name="Levin D.B."/>
        </authorList>
    </citation>
    <scope>NUCLEOTIDE SEQUENCE [LARGE SCALE GENOMIC DNA]</scope>
    <source>
        <strain evidence="7 8">T81</strain>
    </source>
</reference>
<accession>A0A328VAN1</accession>
<dbReference type="InterPro" id="IPR014757">
    <property type="entry name" value="Tscrpt_reg_IclR_C"/>
</dbReference>
<name>A0A328VAN1_9CHLR</name>
<proteinExistence type="predicted"/>
<dbReference type="InterPro" id="IPR036390">
    <property type="entry name" value="WH_DNA-bd_sf"/>
</dbReference>
<keyword evidence="8" id="KW-1185">Reference proteome</keyword>
<evidence type="ECO:0000259" key="5">
    <source>
        <dbReference type="PROSITE" id="PS51077"/>
    </source>
</evidence>
<dbReference type="InterPro" id="IPR036388">
    <property type="entry name" value="WH-like_DNA-bd_sf"/>
</dbReference>
<keyword evidence="1" id="KW-0805">Transcription regulation</keyword>
<dbReference type="PROSITE" id="PS51078">
    <property type="entry name" value="ICLR_ED"/>
    <property type="match status" value="1"/>
</dbReference>
<sequence length="300" mass="33493">MAKRSHAHPHIQASSPSESKRDILRSAQRVLAILELIARTPGGLTVRAVSKLLQLNISTCYHSLNTLLTAGYVERLPSGHYVLGPQIPYLNDAYLRTLTHDWPATDPQESWQAVARVPAHRPSLSQRLRPILHSLSERSQEPAYLAGWRYGEVELQAIVEPAHAERIPGIYIGYRGQAHAHALGKVLLAYSSPAFVEDYLARHALIRLTQRTIVERTLLCEELHTIAHQGYSIDREELHADTACLAAPVRDAQGRVMAAIAISFRSDLLSRRGEWLIAQVLRAARQASAELRLSRPCEQC</sequence>
<keyword evidence="2" id="KW-0238">DNA-binding</keyword>
<dbReference type="PANTHER" id="PTHR30136:SF24">
    <property type="entry name" value="HTH-TYPE TRANSCRIPTIONAL REPRESSOR ALLR"/>
    <property type="match status" value="1"/>
</dbReference>
<dbReference type="Pfam" id="PF09339">
    <property type="entry name" value="HTH_IclR"/>
    <property type="match status" value="1"/>
</dbReference>
<dbReference type="Gene3D" id="3.30.450.40">
    <property type="match status" value="1"/>
</dbReference>
<organism evidence="7 8">
    <name type="scientific">Thermogemmatispora tikiterensis</name>
    <dbReference type="NCBI Taxonomy" id="1825093"/>
    <lineage>
        <taxon>Bacteria</taxon>
        <taxon>Bacillati</taxon>
        <taxon>Chloroflexota</taxon>
        <taxon>Ktedonobacteria</taxon>
        <taxon>Thermogemmatisporales</taxon>
        <taxon>Thermogemmatisporaceae</taxon>
        <taxon>Thermogemmatispora</taxon>
    </lineage>
</organism>
<dbReference type="GO" id="GO:0045892">
    <property type="term" value="P:negative regulation of DNA-templated transcription"/>
    <property type="evidence" value="ECO:0007669"/>
    <property type="project" value="TreeGrafter"/>
</dbReference>
<dbReference type="SMART" id="SM00346">
    <property type="entry name" value="HTH_ICLR"/>
    <property type="match status" value="1"/>
</dbReference>
<dbReference type="PROSITE" id="PS51077">
    <property type="entry name" value="HTH_ICLR"/>
    <property type="match status" value="1"/>
</dbReference>
<evidence type="ECO:0000256" key="1">
    <source>
        <dbReference type="ARBA" id="ARBA00023015"/>
    </source>
</evidence>
<dbReference type="OrthoDB" id="9791752at2"/>
<dbReference type="Gene3D" id="1.10.10.10">
    <property type="entry name" value="Winged helix-like DNA-binding domain superfamily/Winged helix DNA-binding domain"/>
    <property type="match status" value="1"/>
</dbReference>
<dbReference type="RefSeq" id="WP_112426893.1">
    <property type="nucleotide sequence ID" value="NZ_MCIF01000002.1"/>
</dbReference>
<dbReference type="InterPro" id="IPR029016">
    <property type="entry name" value="GAF-like_dom_sf"/>
</dbReference>
<feature type="domain" description="HTH iclR-type" evidence="5">
    <location>
        <begin position="24"/>
        <end position="85"/>
    </location>
</feature>
<dbReference type="GO" id="GO:0003700">
    <property type="term" value="F:DNA-binding transcription factor activity"/>
    <property type="evidence" value="ECO:0007669"/>
    <property type="project" value="TreeGrafter"/>
</dbReference>
<keyword evidence="3" id="KW-0804">Transcription</keyword>
<dbReference type="GO" id="GO:0003677">
    <property type="term" value="F:DNA binding"/>
    <property type="evidence" value="ECO:0007669"/>
    <property type="project" value="UniProtKB-KW"/>
</dbReference>
<dbReference type="PANTHER" id="PTHR30136">
    <property type="entry name" value="HELIX-TURN-HELIX TRANSCRIPTIONAL REGULATOR, ICLR FAMILY"/>
    <property type="match status" value="1"/>
</dbReference>
<dbReference type="Pfam" id="PF01614">
    <property type="entry name" value="IclR_C"/>
    <property type="match status" value="1"/>
</dbReference>
<comment type="caution">
    <text evidence="7">The sequence shown here is derived from an EMBL/GenBank/DDBJ whole genome shotgun (WGS) entry which is preliminary data.</text>
</comment>
<dbReference type="EMBL" id="MCIF01000002">
    <property type="protein sequence ID" value="RAQ94746.1"/>
    <property type="molecule type" value="Genomic_DNA"/>
</dbReference>